<evidence type="ECO:0000313" key="5">
    <source>
        <dbReference type="EMBL" id="QLG26222.1"/>
    </source>
</evidence>
<keyword evidence="2 4" id="KW-0456">Lyase</keyword>
<gene>
    <name evidence="4" type="primary">aroD</name>
    <name evidence="5" type="ORF">HUG10_01110</name>
</gene>
<keyword evidence="4" id="KW-0057">Aromatic amino acid biosynthesis</keyword>
<comment type="catalytic activity">
    <reaction evidence="1 4">
        <text>3-dehydroquinate = 3-dehydroshikimate + H2O</text>
        <dbReference type="Rhea" id="RHEA:21096"/>
        <dbReference type="ChEBI" id="CHEBI:15377"/>
        <dbReference type="ChEBI" id="CHEBI:16630"/>
        <dbReference type="ChEBI" id="CHEBI:32364"/>
        <dbReference type="EC" id="4.2.1.10"/>
    </reaction>
</comment>
<dbReference type="AlphaFoldDB" id="A0A7D5KKK1"/>
<dbReference type="RefSeq" id="WP_179167797.1">
    <property type="nucleotide sequence ID" value="NZ_CP058529.1"/>
</dbReference>
<dbReference type="KEGG" id="halg:HUG10_01110"/>
<organism evidence="5 6">
    <name type="scientific">Halorarum halophilum</name>
    <dbReference type="NCBI Taxonomy" id="2743090"/>
    <lineage>
        <taxon>Archaea</taxon>
        <taxon>Methanobacteriati</taxon>
        <taxon>Methanobacteriota</taxon>
        <taxon>Stenosarchaea group</taxon>
        <taxon>Halobacteria</taxon>
        <taxon>Halobacteriales</taxon>
        <taxon>Haloferacaceae</taxon>
        <taxon>Halorarum</taxon>
    </lineage>
</organism>
<keyword evidence="6" id="KW-1185">Reference proteome</keyword>
<dbReference type="GO" id="GO:0003855">
    <property type="term" value="F:3-dehydroquinate dehydratase activity"/>
    <property type="evidence" value="ECO:0007669"/>
    <property type="project" value="UniProtKB-UniRule"/>
</dbReference>
<dbReference type="UniPathway" id="UPA00053">
    <property type="reaction ID" value="UER00086"/>
</dbReference>
<feature type="active site" description="Schiff-base intermediate with substrate" evidence="4">
    <location>
        <position position="149"/>
    </location>
</feature>
<comment type="subunit">
    <text evidence="4">Homodimer.</text>
</comment>
<dbReference type="OrthoDB" id="34329at2157"/>
<proteinExistence type="inferred from homology"/>
<feature type="active site" description="Proton donor/acceptor" evidence="4">
    <location>
        <position position="123"/>
    </location>
</feature>
<dbReference type="GO" id="GO:0009423">
    <property type="term" value="P:chorismate biosynthetic process"/>
    <property type="evidence" value="ECO:0007669"/>
    <property type="project" value="UniProtKB-UniRule"/>
</dbReference>
<dbReference type="InterPro" id="IPR050146">
    <property type="entry name" value="Type-I_3-dehydroquinase"/>
</dbReference>
<dbReference type="EMBL" id="CP058529">
    <property type="protein sequence ID" value="QLG26222.1"/>
    <property type="molecule type" value="Genomic_DNA"/>
</dbReference>
<evidence type="ECO:0000256" key="4">
    <source>
        <dbReference type="HAMAP-Rule" id="MF_00214"/>
    </source>
</evidence>
<name>A0A7D5KKK1_9EURY</name>
<feature type="binding site" evidence="4">
    <location>
        <begin position="29"/>
        <end position="31"/>
    </location>
    <ligand>
        <name>3-dehydroquinate</name>
        <dbReference type="ChEBI" id="CHEBI:32364"/>
    </ligand>
</feature>
<sequence>MNVESFLLAAATADPAEEPNARDHADCIEFRMDLADEPLDALDDYDGELPLLVTNRATWEGGEAPPYGRLDALSTAVEHDAVEAVDVELATLRGRPVGTNDATPADLVGAARERDVTVVASVHDFEGTPAPGTLDALLSAAADAGDVGKLATTAHGRDDALALLSATHRADARGETVATMAMGEAGKHTRAVAPVYGSRIGYAPVRAEAATAPGQYDLATLRDLVDELR</sequence>
<dbReference type="GO" id="GO:0046279">
    <property type="term" value="P:3,4-dihydroxybenzoate biosynthetic process"/>
    <property type="evidence" value="ECO:0007669"/>
    <property type="project" value="TreeGrafter"/>
</dbReference>
<dbReference type="HAMAP" id="MF_00214">
    <property type="entry name" value="AroD"/>
    <property type="match status" value="1"/>
</dbReference>
<comment type="pathway">
    <text evidence="4">Metabolic intermediate biosynthesis; chorismate biosynthesis; chorismate from D-erythrose 4-phosphate and phosphoenolpyruvate: step 3/7.</text>
</comment>
<accession>A0A7D5KKK1</accession>
<comment type="caution">
    <text evidence="4">Lacks conserved residue(s) required for the propagation of feature annotation.</text>
</comment>
<comment type="function">
    <text evidence="4">Involved in the third step of the chorismate pathway, which leads to the biosynthesis of aromatic amino acids. Catalyzes the cis-dehydration of 3-dehydroquinate (DHQ) and introduces the first double bond of the aromatic ring to yield 3-dehydroshikimate.</text>
</comment>
<dbReference type="GeneID" id="56027389"/>
<reference evidence="5 6" key="1">
    <citation type="submission" date="2020-07" db="EMBL/GenBank/DDBJ databases">
        <title>Gai3-2, isolated from salt lake.</title>
        <authorList>
            <person name="Cui H."/>
            <person name="Shi X."/>
        </authorList>
    </citation>
    <scope>NUCLEOTIDE SEQUENCE [LARGE SCALE GENOMIC DNA]</scope>
    <source>
        <strain evidence="5 6">Gai3-2</strain>
    </source>
</reference>
<keyword evidence="3 4" id="KW-0704">Schiff base</keyword>
<dbReference type="InterPro" id="IPR001381">
    <property type="entry name" value="DHquinase_I"/>
</dbReference>
<dbReference type="InterPro" id="IPR013785">
    <property type="entry name" value="Aldolase_TIM"/>
</dbReference>
<keyword evidence="4" id="KW-0028">Amino-acid biosynthesis</keyword>
<comment type="similarity">
    <text evidence="4">Belongs to the type-I 3-dehydroquinase family.</text>
</comment>
<dbReference type="Pfam" id="PF01487">
    <property type="entry name" value="DHquinase_I"/>
    <property type="match status" value="1"/>
</dbReference>
<evidence type="ECO:0000256" key="1">
    <source>
        <dbReference type="ARBA" id="ARBA00001864"/>
    </source>
</evidence>
<feature type="binding site" evidence="4">
    <location>
        <position position="190"/>
    </location>
    <ligand>
        <name>3-dehydroquinate</name>
        <dbReference type="ChEBI" id="CHEBI:32364"/>
    </ligand>
</feature>
<feature type="binding site" evidence="4">
    <location>
        <position position="211"/>
    </location>
    <ligand>
        <name>3-dehydroquinate</name>
        <dbReference type="ChEBI" id="CHEBI:32364"/>
    </ligand>
</feature>
<feature type="binding site" evidence="4">
    <location>
        <position position="56"/>
    </location>
    <ligand>
        <name>3-dehydroquinate</name>
        <dbReference type="ChEBI" id="CHEBI:32364"/>
    </ligand>
</feature>
<dbReference type="PANTHER" id="PTHR43699">
    <property type="entry name" value="3-DEHYDROQUINATE DEHYDRATASE"/>
    <property type="match status" value="1"/>
</dbReference>
<protein>
    <recommendedName>
        <fullName evidence="4">3-dehydroquinate dehydratase</fullName>
        <shortName evidence="4">3-dehydroquinase</shortName>
        <ecNumber evidence="4">4.2.1.10</ecNumber>
    </recommendedName>
    <alternativeName>
        <fullName evidence="4">Type I DHQase</fullName>
    </alternativeName>
    <alternativeName>
        <fullName evidence="4">Type I dehydroquinase</fullName>
        <shortName evidence="4">DHQ1</shortName>
    </alternativeName>
</protein>
<evidence type="ECO:0000256" key="2">
    <source>
        <dbReference type="ARBA" id="ARBA00023239"/>
    </source>
</evidence>
<dbReference type="GO" id="GO:0009073">
    <property type="term" value="P:aromatic amino acid family biosynthetic process"/>
    <property type="evidence" value="ECO:0007669"/>
    <property type="project" value="UniProtKB-KW"/>
</dbReference>
<dbReference type="Gene3D" id="3.20.20.70">
    <property type="entry name" value="Aldolase class I"/>
    <property type="match status" value="1"/>
</dbReference>
<evidence type="ECO:0000256" key="3">
    <source>
        <dbReference type="ARBA" id="ARBA00023270"/>
    </source>
</evidence>
<dbReference type="EC" id="4.2.1.10" evidence="4"/>
<dbReference type="PANTHER" id="PTHR43699:SF1">
    <property type="entry name" value="3-DEHYDROQUINATE DEHYDRATASE"/>
    <property type="match status" value="1"/>
</dbReference>
<evidence type="ECO:0000313" key="6">
    <source>
        <dbReference type="Proteomes" id="UP000509750"/>
    </source>
</evidence>
<feature type="binding site" evidence="4">
    <location>
        <position position="215"/>
    </location>
    <ligand>
        <name>3-dehydroquinate</name>
        <dbReference type="ChEBI" id="CHEBI:32364"/>
    </ligand>
</feature>
<dbReference type="GO" id="GO:0008652">
    <property type="term" value="P:amino acid biosynthetic process"/>
    <property type="evidence" value="ECO:0007669"/>
    <property type="project" value="UniProtKB-KW"/>
</dbReference>
<dbReference type="CDD" id="cd00502">
    <property type="entry name" value="DHQase_I"/>
    <property type="match status" value="1"/>
</dbReference>
<dbReference type="Proteomes" id="UP000509750">
    <property type="component" value="Chromosome"/>
</dbReference>
<dbReference type="SUPFAM" id="SSF51569">
    <property type="entry name" value="Aldolase"/>
    <property type="match status" value="1"/>
</dbReference>